<name>L0AYC2_THEEQ</name>
<dbReference type="GeneID" id="15803884"/>
<feature type="chain" id="PRO_5003939890" evidence="1">
    <location>
        <begin position="18"/>
        <end position="167"/>
    </location>
</feature>
<gene>
    <name evidence="2" type="ORF">BEWA_034230</name>
</gene>
<organism evidence="2 3">
    <name type="scientific">Theileria equi strain WA</name>
    <dbReference type="NCBI Taxonomy" id="1537102"/>
    <lineage>
        <taxon>Eukaryota</taxon>
        <taxon>Sar</taxon>
        <taxon>Alveolata</taxon>
        <taxon>Apicomplexa</taxon>
        <taxon>Aconoidasida</taxon>
        <taxon>Piroplasmida</taxon>
        <taxon>Theileriidae</taxon>
        <taxon>Theileria</taxon>
    </lineage>
</organism>
<dbReference type="RefSeq" id="XP_004830231.1">
    <property type="nucleotide sequence ID" value="XM_004830174.1"/>
</dbReference>
<feature type="signal peptide" evidence="1">
    <location>
        <begin position="1"/>
        <end position="17"/>
    </location>
</feature>
<reference evidence="2 3" key="1">
    <citation type="journal article" date="2012" name="BMC Genomics">
        <title>Comparative genomic analysis and phylogenetic position of Theileria equi.</title>
        <authorList>
            <person name="Kappmeyer L.S."/>
            <person name="Thiagarajan M."/>
            <person name="Herndon D.R."/>
            <person name="Ramsay J.D."/>
            <person name="Caler E."/>
            <person name="Djikeng A."/>
            <person name="Gillespie J.J."/>
            <person name="Lau A.O."/>
            <person name="Roalson E.H."/>
            <person name="Silva J.C."/>
            <person name="Silva M.G."/>
            <person name="Suarez C.E."/>
            <person name="Ueti M.W."/>
            <person name="Nene V.M."/>
            <person name="Mealey R.H."/>
            <person name="Knowles D.P."/>
            <person name="Brayton K.A."/>
        </authorList>
    </citation>
    <scope>NUCLEOTIDE SEQUENCE [LARGE SCALE GENOMIC DNA]</scope>
    <source>
        <strain evidence="2 3">WA</strain>
    </source>
</reference>
<evidence type="ECO:0000256" key="1">
    <source>
        <dbReference type="SAM" id="SignalP"/>
    </source>
</evidence>
<dbReference type="eggNOG" id="ENOG502QWWD">
    <property type="taxonomic scope" value="Eukaryota"/>
</dbReference>
<protein>
    <submittedName>
        <fullName evidence="2">Signal peptide-containing protein</fullName>
    </submittedName>
</protein>
<keyword evidence="1" id="KW-0732">Signal</keyword>
<evidence type="ECO:0000313" key="3">
    <source>
        <dbReference type="Proteomes" id="UP000031512"/>
    </source>
</evidence>
<accession>L0AYC2</accession>
<dbReference type="EMBL" id="CP001669">
    <property type="protein sequence ID" value="AFZ80565.1"/>
    <property type="molecule type" value="Genomic_DNA"/>
</dbReference>
<dbReference type="AlphaFoldDB" id="L0AYC2"/>
<proteinExistence type="predicted"/>
<dbReference type="VEuPathDB" id="PiroplasmaDB:BEWA_034230"/>
<dbReference type="KEGG" id="beq:BEWA_034230"/>
<keyword evidence="3" id="KW-1185">Reference proteome</keyword>
<dbReference type="OrthoDB" id="2151161at2759"/>
<dbReference type="Proteomes" id="UP000031512">
    <property type="component" value="Chromosome 1"/>
</dbReference>
<evidence type="ECO:0000313" key="2">
    <source>
        <dbReference type="EMBL" id="AFZ80565.1"/>
    </source>
</evidence>
<sequence length="167" mass="17610">MVSSITALTSLISFIAATMVACDGKCGEGDLKTLGMVKVDGDEAQLKALFKTTAIMSHVGQHFGKKAGDQSVDLYSKYLGQLLGQFGVQGVDAGCVSCFAESVKCSVKNCKVACMNDSCAAGCVKCFEKNCKPALSDCVGGVDLDTHCRDKTNFKKFKLSQTPKGPE</sequence>